<evidence type="ECO:0000313" key="2">
    <source>
        <dbReference type="EMBL" id="DAD77022.1"/>
    </source>
</evidence>
<name>A0A8S5M4A1_9CAUD</name>
<accession>A0A8S5M4A1</accession>
<reference evidence="2" key="1">
    <citation type="journal article" date="2021" name="Proc. Natl. Acad. Sci. U.S.A.">
        <title>A Catalog of Tens of Thousands of Viruses from Human Metagenomes Reveals Hidden Associations with Chronic Diseases.</title>
        <authorList>
            <person name="Tisza M.J."/>
            <person name="Buck C.B."/>
        </authorList>
    </citation>
    <scope>NUCLEOTIDE SEQUENCE</scope>
    <source>
        <strain evidence="2">Ctquf9</strain>
    </source>
</reference>
<protein>
    <recommendedName>
        <fullName evidence="1">DUF7678 domain-containing protein</fullName>
    </recommendedName>
</protein>
<dbReference type="Pfam" id="PF24726">
    <property type="entry name" value="DUF7678"/>
    <property type="match status" value="1"/>
</dbReference>
<dbReference type="InterPro" id="IPR056095">
    <property type="entry name" value="DUF7678"/>
</dbReference>
<evidence type="ECO:0000259" key="1">
    <source>
        <dbReference type="Pfam" id="PF24726"/>
    </source>
</evidence>
<feature type="domain" description="DUF7678" evidence="1">
    <location>
        <begin position="1"/>
        <end position="80"/>
    </location>
</feature>
<organism evidence="2">
    <name type="scientific">Siphoviridae sp. ctquf9</name>
    <dbReference type="NCBI Taxonomy" id="2826470"/>
    <lineage>
        <taxon>Viruses</taxon>
        <taxon>Duplodnaviria</taxon>
        <taxon>Heunggongvirae</taxon>
        <taxon>Uroviricota</taxon>
        <taxon>Caudoviricetes</taxon>
    </lineage>
</organism>
<dbReference type="EMBL" id="BK014815">
    <property type="protein sequence ID" value="DAD77022.1"/>
    <property type="molecule type" value="Genomic_DNA"/>
</dbReference>
<proteinExistence type="predicted"/>
<sequence length="80" mass="9287">MWSEGTIGVKNAEGKYTAVHYWCKHFDEPSEEYSIDGGRISKLMLKQDDMVVYNYDRGLDIKPQTKEAEQALAILMHEYN</sequence>